<comment type="caution">
    <text evidence="2">The sequence shown here is derived from an EMBL/GenBank/DDBJ whole genome shotgun (WGS) entry which is preliminary data.</text>
</comment>
<name>A0ABW0BVR1_9BACT</name>
<proteinExistence type="predicted"/>
<feature type="domain" description="N-acetyltransferase" evidence="1">
    <location>
        <begin position="3"/>
        <end position="144"/>
    </location>
</feature>
<evidence type="ECO:0000313" key="2">
    <source>
        <dbReference type="EMBL" id="MFC5191994.1"/>
    </source>
</evidence>
<evidence type="ECO:0000259" key="1">
    <source>
        <dbReference type="PROSITE" id="PS51186"/>
    </source>
</evidence>
<protein>
    <submittedName>
        <fullName evidence="2">GNAT family N-acetyltransferase</fullName>
    </submittedName>
</protein>
<dbReference type="PROSITE" id="PS51186">
    <property type="entry name" value="GNAT"/>
    <property type="match status" value="1"/>
</dbReference>
<keyword evidence="3" id="KW-1185">Reference proteome</keyword>
<dbReference type="Proteomes" id="UP001596163">
    <property type="component" value="Unassembled WGS sequence"/>
</dbReference>
<gene>
    <name evidence="2" type="ORF">ACFPIK_09460</name>
</gene>
<dbReference type="InterPro" id="IPR016181">
    <property type="entry name" value="Acyl_CoA_acyltransferase"/>
</dbReference>
<dbReference type="Gene3D" id="3.40.630.30">
    <property type="match status" value="1"/>
</dbReference>
<reference evidence="3" key="1">
    <citation type="journal article" date="2019" name="Int. J. Syst. Evol. Microbiol.">
        <title>The Global Catalogue of Microorganisms (GCM) 10K type strain sequencing project: providing services to taxonomists for standard genome sequencing and annotation.</title>
        <authorList>
            <consortium name="The Broad Institute Genomics Platform"/>
            <consortium name="The Broad Institute Genome Sequencing Center for Infectious Disease"/>
            <person name="Wu L."/>
            <person name="Ma J."/>
        </authorList>
    </citation>
    <scope>NUCLEOTIDE SEQUENCE [LARGE SCALE GENOMIC DNA]</scope>
    <source>
        <strain evidence="3">CGMCC 1.7030</strain>
    </source>
</reference>
<accession>A0ABW0BVR1</accession>
<evidence type="ECO:0000313" key="3">
    <source>
        <dbReference type="Proteomes" id="UP001596163"/>
    </source>
</evidence>
<dbReference type="EMBL" id="JBHSKS010000006">
    <property type="protein sequence ID" value="MFC5191994.1"/>
    <property type="molecule type" value="Genomic_DNA"/>
</dbReference>
<sequence>MRLRLEKITDNSLLREAFAIRNQVFVLEQNVDPALERDDFEATSHHFIAFLEEIPVGAARWRVTDYGVKLERFAVLREFRGKGIGQALVSEVLKDIAANPEAAGKIKYLHAQLSAMGLYSKFGFEKVGDLFEECFIQHYKMQLA</sequence>
<dbReference type="SUPFAM" id="SSF55729">
    <property type="entry name" value="Acyl-CoA N-acyltransferases (Nat)"/>
    <property type="match status" value="1"/>
</dbReference>
<dbReference type="Pfam" id="PF13673">
    <property type="entry name" value="Acetyltransf_10"/>
    <property type="match status" value="1"/>
</dbReference>
<dbReference type="RefSeq" id="WP_377914572.1">
    <property type="nucleotide sequence ID" value="NZ_JBHSKS010000006.1"/>
</dbReference>
<dbReference type="CDD" id="cd04301">
    <property type="entry name" value="NAT_SF"/>
    <property type="match status" value="1"/>
</dbReference>
<organism evidence="2 3">
    <name type="scientific">Algoriphagus aquatilis</name>
    <dbReference type="NCBI Taxonomy" id="490186"/>
    <lineage>
        <taxon>Bacteria</taxon>
        <taxon>Pseudomonadati</taxon>
        <taxon>Bacteroidota</taxon>
        <taxon>Cytophagia</taxon>
        <taxon>Cytophagales</taxon>
        <taxon>Cyclobacteriaceae</taxon>
        <taxon>Algoriphagus</taxon>
    </lineage>
</organism>
<dbReference type="InterPro" id="IPR000182">
    <property type="entry name" value="GNAT_dom"/>
</dbReference>